<proteinExistence type="predicted"/>
<dbReference type="InterPro" id="IPR050767">
    <property type="entry name" value="Sel1_AlgK"/>
</dbReference>
<dbReference type="SUPFAM" id="SSF81901">
    <property type="entry name" value="HCP-like"/>
    <property type="match status" value="1"/>
</dbReference>
<dbReference type="Pfam" id="PF08238">
    <property type="entry name" value="Sel1"/>
    <property type="match status" value="4"/>
</dbReference>
<dbReference type="PATRIC" id="fig|178901.16.peg.3663"/>
<dbReference type="InterPro" id="IPR011990">
    <property type="entry name" value="TPR-like_helical_dom_sf"/>
</dbReference>
<dbReference type="Gene3D" id="1.25.40.10">
    <property type="entry name" value="Tetratricopeptide repeat domain"/>
    <property type="match status" value="1"/>
</dbReference>
<dbReference type="AlphaFoldDB" id="A0A177G4Y3"/>
<dbReference type="PANTHER" id="PTHR11102:SF160">
    <property type="entry name" value="ERAD-ASSOCIATED E3 UBIQUITIN-PROTEIN LIGASE COMPONENT HRD3"/>
    <property type="match status" value="1"/>
</dbReference>
<sequence>MTLVLAERPKERGASCPSTSPAPLSPVTMQLLLGQICLDNGKPSEAFSMFEVASRSGDARALNMLGRAYERGWGVPRNPVAASAYFTQAAADGDGWGMFNLADLYLAGEGVPQDIRKAYALYISSAQNGVSKAFNMLGLIAESGRLPELEPEKAQDFFLAAAECGDCWGYLNLARNDLSSGRPEPAIKWFSRALEEGFCDVFKALETLLQGQTDPRLRAIAEQASQRWRAASAR</sequence>
<evidence type="ECO:0000256" key="1">
    <source>
        <dbReference type="SAM" id="MobiDB-lite"/>
    </source>
</evidence>
<dbReference type="EMBL" id="LVHD01000055">
    <property type="protein sequence ID" value="OAG75400.1"/>
    <property type="molecule type" value="Genomic_DNA"/>
</dbReference>
<accession>A0A177G4Y3</accession>
<comment type="caution">
    <text evidence="2">The sequence shown here is derived from an EMBL/GenBank/DDBJ whole genome shotgun (WGS) entry which is preliminary data.</text>
</comment>
<name>A0A177G4Y3_9PROT</name>
<reference evidence="2 3" key="1">
    <citation type="submission" date="2016-03" db="EMBL/GenBank/DDBJ databases">
        <title>Draft genome sequence of Acetobacter malorum CECT 7742, a strain isolated from strawberry vinegar.</title>
        <authorList>
            <person name="Sainz F."/>
            <person name="Mas A."/>
            <person name="Torija M.J."/>
        </authorList>
    </citation>
    <scope>NUCLEOTIDE SEQUENCE [LARGE SCALE GENOMIC DNA]</scope>
    <source>
        <strain evidence="2 3">CECT 7742</strain>
    </source>
</reference>
<feature type="region of interest" description="Disordered" evidence="1">
    <location>
        <begin position="1"/>
        <end position="21"/>
    </location>
</feature>
<dbReference type="PANTHER" id="PTHR11102">
    <property type="entry name" value="SEL-1-LIKE PROTEIN"/>
    <property type="match status" value="1"/>
</dbReference>
<dbReference type="InterPro" id="IPR006597">
    <property type="entry name" value="Sel1-like"/>
</dbReference>
<dbReference type="Proteomes" id="UP000077349">
    <property type="component" value="Unassembled WGS sequence"/>
</dbReference>
<organism evidence="2 3">
    <name type="scientific">Acetobacter malorum</name>
    <dbReference type="NCBI Taxonomy" id="178901"/>
    <lineage>
        <taxon>Bacteria</taxon>
        <taxon>Pseudomonadati</taxon>
        <taxon>Pseudomonadota</taxon>
        <taxon>Alphaproteobacteria</taxon>
        <taxon>Acetobacterales</taxon>
        <taxon>Acetobacteraceae</taxon>
        <taxon>Acetobacter</taxon>
    </lineage>
</organism>
<evidence type="ECO:0000313" key="2">
    <source>
        <dbReference type="EMBL" id="OAG75400.1"/>
    </source>
</evidence>
<dbReference type="SMART" id="SM00671">
    <property type="entry name" value="SEL1"/>
    <property type="match status" value="3"/>
</dbReference>
<gene>
    <name evidence="2" type="ORF">Amal_03426</name>
</gene>
<evidence type="ECO:0000313" key="3">
    <source>
        <dbReference type="Proteomes" id="UP000077349"/>
    </source>
</evidence>
<protein>
    <submittedName>
        <fullName evidence="2">Sel-1-like 1</fullName>
    </submittedName>
</protein>